<keyword evidence="2" id="KW-0812">Transmembrane</keyword>
<evidence type="ECO:0000256" key="2">
    <source>
        <dbReference type="SAM" id="Phobius"/>
    </source>
</evidence>
<evidence type="ECO:0000313" key="4">
    <source>
        <dbReference type="EMBL" id="KZL88603.1"/>
    </source>
</evidence>
<reference evidence="4 5" key="1">
    <citation type="submission" date="2016-04" db="EMBL/GenBank/DDBJ databases">
        <title>Genome sequence of Clostridium magnum DSM 2767.</title>
        <authorList>
            <person name="Poehlein A."/>
            <person name="Uhlig R."/>
            <person name="Fischer R."/>
            <person name="Bahl H."/>
            <person name="Daniel R."/>
        </authorList>
    </citation>
    <scope>NUCLEOTIDE SEQUENCE [LARGE SCALE GENOMIC DNA]</scope>
    <source>
        <strain evidence="4 5">DSM 2767</strain>
    </source>
</reference>
<evidence type="ECO:0000256" key="1">
    <source>
        <dbReference type="PROSITE-ProRule" id="PRU00473"/>
    </source>
</evidence>
<dbReference type="Gene3D" id="3.30.1330.60">
    <property type="entry name" value="OmpA-like domain"/>
    <property type="match status" value="1"/>
</dbReference>
<name>A0A162QJI7_9CLOT</name>
<dbReference type="Proteomes" id="UP000076603">
    <property type="component" value="Unassembled WGS sequence"/>
</dbReference>
<dbReference type="GO" id="GO:0016020">
    <property type="term" value="C:membrane"/>
    <property type="evidence" value="ECO:0007669"/>
    <property type="project" value="UniProtKB-UniRule"/>
</dbReference>
<comment type="caution">
    <text evidence="4">The sequence shown here is derived from an EMBL/GenBank/DDBJ whole genome shotgun (WGS) entry which is preliminary data.</text>
</comment>
<evidence type="ECO:0000259" key="3">
    <source>
        <dbReference type="PROSITE" id="PS51123"/>
    </source>
</evidence>
<dbReference type="PANTHER" id="PTHR30329:SF21">
    <property type="entry name" value="LIPOPROTEIN YIAD-RELATED"/>
    <property type="match status" value="1"/>
</dbReference>
<dbReference type="STRING" id="1121326.CLMAG_60960"/>
<evidence type="ECO:0000313" key="5">
    <source>
        <dbReference type="Proteomes" id="UP000076603"/>
    </source>
</evidence>
<sequence>MFTKYNRLIGTSKEDGNIWRTFTDLLSTILLFVLLFLVFSNIIKQGEIDLTKHRVEQIIGLRESIIEDMRKSFKNAGLNIDIDKKTGDIIFSSDVLFEFNKSEIKPEFKDSLNKFIPQYVKVLLSPKYCDSVSEIVIEGHTDDVGDYNYNMDLSQKRANSIVNYILSNEFKDLDDSNKDILKTLITANGKSNSRLIKNADGTVNSDKSRRVLFKFRLKDEESIKELGEILKR</sequence>
<keyword evidence="5" id="KW-1185">Reference proteome</keyword>
<gene>
    <name evidence="4" type="primary">ompA_2</name>
    <name evidence="4" type="ORF">CLMAG_60960</name>
</gene>
<protein>
    <submittedName>
        <fullName evidence="4">Outer membrane protein A</fullName>
    </submittedName>
</protein>
<dbReference type="EMBL" id="LWAE01000016">
    <property type="protein sequence ID" value="KZL88603.1"/>
    <property type="molecule type" value="Genomic_DNA"/>
</dbReference>
<dbReference type="RefSeq" id="WP_066630851.1">
    <property type="nucleotide sequence ID" value="NZ_FQXL01000037.1"/>
</dbReference>
<dbReference type="PATRIC" id="fig|1121326.3.peg.6160"/>
<dbReference type="InterPro" id="IPR050330">
    <property type="entry name" value="Bact_OuterMem_StrucFunc"/>
</dbReference>
<dbReference type="PANTHER" id="PTHR30329">
    <property type="entry name" value="STATOR ELEMENT OF FLAGELLAR MOTOR COMPLEX"/>
    <property type="match status" value="1"/>
</dbReference>
<dbReference type="PROSITE" id="PS51123">
    <property type="entry name" value="OMPA_2"/>
    <property type="match status" value="1"/>
</dbReference>
<dbReference type="SUPFAM" id="SSF103088">
    <property type="entry name" value="OmpA-like"/>
    <property type="match status" value="1"/>
</dbReference>
<keyword evidence="1 2" id="KW-0472">Membrane</keyword>
<accession>A0A162QJI7</accession>
<feature type="domain" description="OmpA-like" evidence="3">
    <location>
        <begin position="84"/>
        <end position="219"/>
    </location>
</feature>
<feature type="transmembrane region" description="Helical" evidence="2">
    <location>
        <begin position="21"/>
        <end position="43"/>
    </location>
</feature>
<dbReference type="AlphaFoldDB" id="A0A162QJI7"/>
<dbReference type="CDD" id="cd07185">
    <property type="entry name" value="OmpA_C-like"/>
    <property type="match status" value="1"/>
</dbReference>
<organism evidence="4 5">
    <name type="scientific">Clostridium magnum DSM 2767</name>
    <dbReference type="NCBI Taxonomy" id="1121326"/>
    <lineage>
        <taxon>Bacteria</taxon>
        <taxon>Bacillati</taxon>
        <taxon>Bacillota</taxon>
        <taxon>Clostridia</taxon>
        <taxon>Eubacteriales</taxon>
        <taxon>Clostridiaceae</taxon>
        <taxon>Clostridium</taxon>
    </lineage>
</organism>
<dbReference type="OrthoDB" id="9805566at2"/>
<dbReference type="InterPro" id="IPR036737">
    <property type="entry name" value="OmpA-like_sf"/>
</dbReference>
<dbReference type="InterPro" id="IPR006665">
    <property type="entry name" value="OmpA-like"/>
</dbReference>
<proteinExistence type="predicted"/>
<keyword evidence="2" id="KW-1133">Transmembrane helix</keyword>
<dbReference type="Pfam" id="PF00691">
    <property type="entry name" value="OmpA"/>
    <property type="match status" value="1"/>
</dbReference>